<dbReference type="InterPro" id="IPR013766">
    <property type="entry name" value="Thioredoxin_domain"/>
</dbReference>
<dbReference type="AlphaFoldDB" id="A0A6I4USJ3"/>
<reference evidence="10 11" key="1">
    <citation type="submission" date="2019-12" db="EMBL/GenBank/DDBJ databases">
        <title>Genomic-based taxomic classification of the family Erythrobacteraceae.</title>
        <authorList>
            <person name="Xu L."/>
        </authorList>
    </citation>
    <scope>NUCLEOTIDE SEQUENCE [LARGE SCALE GENOMIC DNA]</scope>
    <source>
        <strain evidence="10 11">MCCC 1K02066</strain>
    </source>
</reference>
<dbReference type="EMBL" id="WTYK01000003">
    <property type="protein sequence ID" value="MXP41426.1"/>
    <property type="molecule type" value="Genomic_DNA"/>
</dbReference>
<accession>A0A6I4USJ3</accession>
<dbReference type="Pfam" id="PF11412">
    <property type="entry name" value="DsbD_N"/>
    <property type="match status" value="1"/>
</dbReference>
<keyword evidence="8" id="KW-0732">Signal</keyword>
<feature type="chain" id="PRO_5026252930" evidence="8">
    <location>
        <begin position="31"/>
        <end position="681"/>
    </location>
</feature>
<dbReference type="PANTHER" id="PTHR32234:SF3">
    <property type="entry name" value="SUPPRESSION OF COPPER SENSITIVITY PROTEIN"/>
    <property type="match status" value="1"/>
</dbReference>
<organism evidence="10 11">
    <name type="scientific">Croceibacterium soli</name>
    <dbReference type="NCBI Taxonomy" id="1739690"/>
    <lineage>
        <taxon>Bacteria</taxon>
        <taxon>Pseudomonadati</taxon>
        <taxon>Pseudomonadota</taxon>
        <taxon>Alphaproteobacteria</taxon>
        <taxon>Sphingomonadales</taxon>
        <taxon>Erythrobacteraceae</taxon>
        <taxon>Croceibacterium</taxon>
    </lineage>
</organism>
<keyword evidence="11" id="KW-1185">Reference proteome</keyword>
<dbReference type="GO" id="GO:0017004">
    <property type="term" value="P:cytochrome complex assembly"/>
    <property type="evidence" value="ECO:0007669"/>
    <property type="project" value="UniProtKB-KW"/>
</dbReference>
<sequence length="681" mass="71843">MRASQLPLYGRVLTSLLLILAALLALPAHAQNRNHIAAELIAEGPALPGETVTLAIRFTPEPGWHGYWSNPGDAGYGMELDWDLPEGWSAGEPQYPVPQRLLIAGLMNHVYEGEYAVLVPLSVPAGRAAGPIMPISLDAQWLACTDKICVPEGATLTLRLATAGTTIRDTRFDDWRSAIPALLADRAAFELAADTLRLAIPLPAPLGLQDPHVFVEQQQLVDYAAPQRFFRDGDTLVVEIPRKGIGTGPDAVEGILKIDGSGQGVRFLAAPGAVPTAGTPLAGAGAELAPLWLLLGGALLGGLLLNVMPCVFPILSLKALSLARAGESEAGARREGLAYTAGVMLATLAVGALLLVLRAGGNEIGWAFQLQEPGVVVFLLVLATAITANLAGVYDLPSLSITRTGGRSSAFATGLLAAFVATPCTGPFMAAAMGAALLLPWWQALLLFAVLGLGLALPFLLLGFVPAMRRLLPKPGKWMETFRRVLAVPMGLTALALLWLTARLAGVPFAVIAAVIAAFFTLLLVLAGRWRGAGRSTLAPLLLGTAALAGFAAVVLPRFADNRAEARESVLDPVPFSEAALAEARASGRPVFVWFTADWCVTCKVNESVAIERDATREAFEAAGVVAMRGDWTRRDAAITRFLTDHGAAGVPLYLWYPAGDEPQQLPQVLTPSTLVDLAQD</sequence>
<comment type="caution">
    <text evidence="10">The sequence shown here is derived from an EMBL/GenBank/DDBJ whole genome shotgun (WGS) entry which is preliminary data.</text>
</comment>
<gene>
    <name evidence="10" type="ORF">GRI75_07190</name>
</gene>
<feature type="transmembrane region" description="Helical" evidence="7">
    <location>
        <begin position="485"/>
        <end position="502"/>
    </location>
</feature>
<proteinExistence type="predicted"/>
<name>A0A6I4USJ3_9SPHN</name>
<dbReference type="Pfam" id="PF13899">
    <property type="entry name" value="Thioredoxin_7"/>
    <property type="match status" value="1"/>
</dbReference>
<dbReference type="PROSITE" id="PS51352">
    <property type="entry name" value="THIOREDOXIN_2"/>
    <property type="match status" value="1"/>
</dbReference>
<evidence type="ECO:0000259" key="9">
    <source>
        <dbReference type="PROSITE" id="PS51352"/>
    </source>
</evidence>
<dbReference type="Proteomes" id="UP000469159">
    <property type="component" value="Unassembled WGS sequence"/>
</dbReference>
<dbReference type="SUPFAM" id="SSF52833">
    <property type="entry name" value="Thioredoxin-like"/>
    <property type="match status" value="1"/>
</dbReference>
<feature type="transmembrane region" description="Helical" evidence="7">
    <location>
        <begin position="291"/>
        <end position="315"/>
    </location>
</feature>
<comment type="subcellular location">
    <subcellularLocation>
        <location evidence="1">Cell membrane</location>
        <topology evidence="1">Multi-pass membrane protein</topology>
    </subcellularLocation>
</comment>
<keyword evidence="3 7" id="KW-0812">Transmembrane</keyword>
<evidence type="ECO:0000313" key="11">
    <source>
        <dbReference type="Proteomes" id="UP000469159"/>
    </source>
</evidence>
<evidence type="ECO:0000313" key="10">
    <source>
        <dbReference type="EMBL" id="MXP41426.1"/>
    </source>
</evidence>
<evidence type="ECO:0000256" key="2">
    <source>
        <dbReference type="ARBA" id="ARBA00022475"/>
    </source>
</evidence>
<dbReference type="GO" id="GO:0005886">
    <property type="term" value="C:plasma membrane"/>
    <property type="evidence" value="ECO:0007669"/>
    <property type="project" value="UniProtKB-SubCell"/>
</dbReference>
<keyword evidence="6 7" id="KW-0472">Membrane</keyword>
<keyword evidence="5 7" id="KW-1133">Transmembrane helix</keyword>
<dbReference type="Gene3D" id="3.40.30.10">
    <property type="entry name" value="Glutaredoxin"/>
    <property type="match status" value="1"/>
</dbReference>
<keyword evidence="2" id="KW-1003">Cell membrane</keyword>
<keyword evidence="4" id="KW-0201">Cytochrome c-type biogenesis</keyword>
<evidence type="ECO:0000256" key="1">
    <source>
        <dbReference type="ARBA" id="ARBA00004651"/>
    </source>
</evidence>
<evidence type="ECO:0000256" key="6">
    <source>
        <dbReference type="ARBA" id="ARBA00023136"/>
    </source>
</evidence>
<dbReference type="InterPro" id="IPR028250">
    <property type="entry name" value="DsbDN"/>
</dbReference>
<dbReference type="OrthoDB" id="9811036at2"/>
<feature type="domain" description="Thioredoxin" evidence="9">
    <location>
        <begin position="545"/>
        <end position="681"/>
    </location>
</feature>
<feature type="transmembrane region" description="Helical" evidence="7">
    <location>
        <begin position="445"/>
        <end position="465"/>
    </location>
</feature>
<dbReference type="Pfam" id="PF02683">
    <property type="entry name" value="DsbD_TM"/>
    <property type="match status" value="1"/>
</dbReference>
<feature type="signal peptide" evidence="8">
    <location>
        <begin position="1"/>
        <end position="30"/>
    </location>
</feature>
<evidence type="ECO:0000256" key="8">
    <source>
        <dbReference type="SAM" id="SignalP"/>
    </source>
</evidence>
<dbReference type="InterPro" id="IPR003834">
    <property type="entry name" value="Cyt_c_assmbl_TM_dom"/>
</dbReference>
<feature type="transmembrane region" description="Helical" evidence="7">
    <location>
        <begin position="375"/>
        <end position="394"/>
    </location>
</feature>
<dbReference type="GO" id="GO:0015035">
    <property type="term" value="F:protein-disulfide reductase activity"/>
    <property type="evidence" value="ECO:0007669"/>
    <property type="project" value="TreeGrafter"/>
</dbReference>
<evidence type="ECO:0000256" key="4">
    <source>
        <dbReference type="ARBA" id="ARBA00022748"/>
    </source>
</evidence>
<dbReference type="PANTHER" id="PTHR32234">
    <property type="entry name" value="THIOL:DISULFIDE INTERCHANGE PROTEIN DSBD"/>
    <property type="match status" value="1"/>
</dbReference>
<dbReference type="InterPro" id="IPR036249">
    <property type="entry name" value="Thioredoxin-like_sf"/>
</dbReference>
<evidence type="ECO:0000256" key="3">
    <source>
        <dbReference type="ARBA" id="ARBA00022692"/>
    </source>
</evidence>
<dbReference type="InterPro" id="IPR035671">
    <property type="entry name" value="DsbD_gamma"/>
</dbReference>
<evidence type="ECO:0000256" key="7">
    <source>
        <dbReference type="SAM" id="Phobius"/>
    </source>
</evidence>
<feature type="transmembrane region" description="Helical" evidence="7">
    <location>
        <begin position="336"/>
        <end position="355"/>
    </location>
</feature>
<protein>
    <submittedName>
        <fullName evidence="10">Thiol:disulfide interchange protein</fullName>
    </submittedName>
</protein>
<evidence type="ECO:0000256" key="5">
    <source>
        <dbReference type="ARBA" id="ARBA00022989"/>
    </source>
</evidence>
<feature type="transmembrane region" description="Helical" evidence="7">
    <location>
        <begin position="538"/>
        <end position="560"/>
    </location>
</feature>
<dbReference type="CDD" id="cd02953">
    <property type="entry name" value="DsbDgamma"/>
    <property type="match status" value="1"/>
</dbReference>
<feature type="transmembrane region" description="Helical" evidence="7">
    <location>
        <begin position="508"/>
        <end position="526"/>
    </location>
</feature>
<feature type="transmembrane region" description="Helical" evidence="7">
    <location>
        <begin position="415"/>
        <end position="439"/>
    </location>
</feature>
<dbReference type="GO" id="GO:0045454">
    <property type="term" value="P:cell redox homeostasis"/>
    <property type="evidence" value="ECO:0007669"/>
    <property type="project" value="TreeGrafter"/>
</dbReference>